<name>A0A2B4RWW3_STYPI</name>
<feature type="domain" description="YqaJ viral recombinase" evidence="2">
    <location>
        <begin position="458"/>
        <end position="611"/>
    </location>
</feature>
<dbReference type="GO" id="GO:0006281">
    <property type="term" value="P:DNA repair"/>
    <property type="evidence" value="ECO:0007669"/>
    <property type="project" value="UniProtKB-ARBA"/>
</dbReference>
<dbReference type="Pfam" id="PF09588">
    <property type="entry name" value="YqaJ"/>
    <property type="match status" value="1"/>
</dbReference>
<evidence type="ECO:0000259" key="2">
    <source>
        <dbReference type="Pfam" id="PF09588"/>
    </source>
</evidence>
<protein>
    <recommendedName>
        <fullName evidence="2">YqaJ viral recombinase domain-containing protein</fullName>
    </recommendedName>
</protein>
<dbReference type="PANTHER" id="PTHR47526:SF3">
    <property type="entry name" value="PHD-TYPE DOMAIN-CONTAINING PROTEIN"/>
    <property type="match status" value="1"/>
</dbReference>
<evidence type="ECO:0000313" key="3">
    <source>
        <dbReference type="EMBL" id="PFX20735.1"/>
    </source>
</evidence>
<gene>
    <name evidence="3" type="ORF">AWC38_SpisGene14799</name>
</gene>
<dbReference type="CDD" id="cd22343">
    <property type="entry name" value="PDDEXK_lambda_exonuclease-like"/>
    <property type="match status" value="1"/>
</dbReference>
<dbReference type="InterPro" id="IPR011604">
    <property type="entry name" value="PDDEXK-like_dom_sf"/>
</dbReference>
<evidence type="ECO:0000256" key="1">
    <source>
        <dbReference type="SAM" id="MobiDB-lite"/>
    </source>
</evidence>
<dbReference type="SUPFAM" id="SSF52980">
    <property type="entry name" value="Restriction endonuclease-like"/>
    <property type="match status" value="1"/>
</dbReference>
<sequence>MASLANTLVYGPPFLTEDDIPGSSLNGRDPNRLKDSELKFWLKCRGDSCKGLSTKAQLCKRVNDYLQANVAHLLVDPDENFIYTRRKQNRNRVCTEDQRAESADSDLSTPPDPDNTKNIAFPANGWGTSLAKGPMFTRAELEKHISDSGKKHRHGEHHSLPTGLQKAKQFLADEYLHEIQTHSDQRYFYFRAKCFHSFKVNEAPHNLKLALCMVTGNVEYAYCGPSCAAGKSGFCNHILALMIKVCKYTIYNCKDVRDLKDEEDENPTSACTSALQNWHKSRLEGIRSQPVMDVVVSNPANNAERVKKTGVTCLLTEARKGESDQKRKLEQLLHSLEQHSSTLGITQVVDPSSIDTSPVVDTRFGQCPVGSFGSYQLSFTESNFTFVTLFDGFDCTEHCTANEFPAYPSFPLDDFCGSFQTPDNLTVKEMELLKSLTVGVIEANKMEEKTREQASCEEWMRERKLRFTASNFGKISRRQRNHTKFVEDLLAQKTFSSAAVEHGKKYEPVALKEYEKHMRKMGKPVKVLKSGLFVSPKVPILGCSPDAKIIDLSCKDRFGLGEVKCPSSKFHVTPLEACDDPGFFMENKNGKPSLKRSHVYYDQVQGLMGLSGVPWCDFIVYTSKGLSVERIKFDQDHWNNLCGKLCDYYFKHFLPVAAL</sequence>
<evidence type="ECO:0000313" key="4">
    <source>
        <dbReference type="Proteomes" id="UP000225706"/>
    </source>
</evidence>
<comment type="caution">
    <text evidence="3">The sequence shown here is derived from an EMBL/GenBank/DDBJ whole genome shotgun (WGS) entry which is preliminary data.</text>
</comment>
<proteinExistence type="predicted"/>
<accession>A0A2B4RWW3</accession>
<dbReference type="AlphaFoldDB" id="A0A2B4RWW3"/>
<dbReference type="OrthoDB" id="5946150at2759"/>
<dbReference type="Proteomes" id="UP000225706">
    <property type="component" value="Unassembled WGS sequence"/>
</dbReference>
<dbReference type="InterPro" id="IPR011335">
    <property type="entry name" value="Restrct_endonuc-II-like"/>
</dbReference>
<dbReference type="InterPro" id="IPR019080">
    <property type="entry name" value="YqaJ_viral_recombinase"/>
</dbReference>
<dbReference type="EMBL" id="LSMT01000305">
    <property type="protein sequence ID" value="PFX20735.1"/>
    <property type="molecule type" value="Genomic_DNA"/>
</dbReference>
<dbReference type="STRING" id="50429.A0A2B4RWW3"/>
<organism evidence="3 4">
    <name type="scientific">Stylophora pistillata</name>
    <name type="common">Smooth cauliflower coral</name>
    <dbReference type="NCBI Taxonomy" id="50429"/>
    <lineage>
        <taxon>Eukaryota</taxon>
        <taxon>Metazoa</taxon>
        <taxon>Cnidaria</taxon>
        <taxon>Anthozoa</taxon>
        <taxon>Hexacorallia</taxon>
        <taxon>Scleractinia</taxon>
        <taxon>Astrocoeniina</taxon>
        <taxon>Pocilloporidae</taxon>
        <taxon>Stylophora</taxon>
    </lineage>
</organism>
<feature type="compositionally biased region" description="Basic and acidic residues" evidence="1">
    <location>
        <begin position="93"/>
        <end position="102"/>
    </location>
</feature>
<feature type="region of interest" description="Disordered" evidence="1">
    <location>
        <begin position="92"/>
        <end position="123"/>
    </location>
</feature>
<dbReference type="Gene3D" id="3.90.320.10">
    <property type="match status" value="1"/>
</dbReference>
<reference evidence="4" key="1">
    <citation type="journal article" date="2017" name="bioRxiv">
        <title>Comparative analysis of the genomes of Stylophora pistillata and Acropora digitifera provides evidence for extensive differences between species of corals.</title>
        <authorList>
            <person name="Voolstra C.R."/>
            <person name="Li Y."/>
            <person name="Liew Y.J."/>
            <person name="Baumgarten S."/>
            <person name="Zoccola D."/>
            <person name="Flot J.-F."/>
            <person name="Tambutte S."/>
            <person name="Allemand D."/>
            <person name="Aranda M."/>
        </authorList>
    </citation>
    <scope>NUCLEOTIDE SEQUENCE [LARGE SCALE GENOMIC DNA]</scope>
</reference>
<dbReference type="PANTHER" id="PTHR47526">
    <property type="entry name" value="ATP-DEPENDENT DNA HELICASE"/>
    <property type="match status" value="1"/>
</dbReference>
<keyword evidence="4" id="KW-1185">Reference proteome</keyword>